<reference evidence="2 3" key="1">
    <citation type="submission" date="2020-11" db="EMBL/GenBank/DDBJ databases">
        <authorList>
            <person name="Kim M.K."/>
        </authorList>
    </citation>
    <scope>NUCLEOTIDE SEQUENCE [LARGE SCALE GENOMIC DNA]</scope>
    <source>
        <strain evidence="2 3">BT662</strain>
    </source>
</reference>
<comment type="caution">
    <text evidence="2">The sequence shown here is derived from an EMBL/GenBank/DDBJ whole genome shotgun (WGS) entry which is preliminary data.</text>
</comment>
<dbReference type="Proteomes" id="UP000618931">
    <property type="component" value="Unassembled WGS sequence"/>
</dbReference>
<keyword evidence="1" id="KW-0472">Membrane</keyword>
<feature type="transmembrane region" description="Helical" evidence="1">
    <location>
        <begin position="96"/>
        <end position="114"/>
    </location>
</feature>
<feature type="transmembrane region" description="Helical" evidence="1">
    <location>
        <begin position="241"/>
        <end position="260"/>
    </location>
</feature>
<gene>
    <name evidence="2" type="ORF">I2H31_23985</name>
</gene>
<feature type="transmembrane region" description="Helical" evidence="1">
    <location>
        <begin position="174"/>
        <end position="195"/>
    </location>
</feature>
<accession>A0ABS0IB40</accession>
<protein>
    <recommendedName>
        <fullName evidence="4">M50 family peptidase</fullName>
    </recommendedName>
</protein>
<organism evidence="2 3">
    <name type="scientific">Hymenobacter ruricola</name>
    <dbReference type="NCBI Taxonomy" id="2791023"/>
    <lineage>
        <taxon>Bacteria</taxon>
        <taxon>Pseudomonadati</taxon>
        <taxon>Bacteroidota</taxon>
        <taxon>Cytophagia</taxon>
        <taxon>Cytophagales</taxon>
        <taxon>Hymenobacteraceae</taxon>
        <taxon>Hymenobacter</taxon>
    </lineage>
</organism>
<name>A0ABS0IB40_9BACT</name>
<evidence type="ECO:0000313" key="3">
    <source>
        <dbReference type="Proteomes" id="UP000618931"/>
    </source>
</evidence>
<evidence type="ECO:0000256" key="1">
    <source>
        <dbReference type="SAM" id="Phobius"/>
    </source>
</evidence>
<feature type="transmembrane region" description="Helical" evidence="1">
    <location>
        <begin position="64"/>
        <end position="84"/>
    </location>
</feature>
<keyword evidence="3" id="KW-1185">Reference proteome</keyword>
<dbReference type="RefSeq" id="WP_196295602.1">
    <property type="nucleotide sequence ID" value="NZ_JADQDM010000024.1"/>
</dbReference>
<sequence length="265" mass="28053">MKTPFPWRGALTAAAHYTAAFSVTTLLHELAHALVSKALGGQPVLYNSAVNSLNQHLPASSEVAIALAGPLLSLVQGLVFLAWAWRRRGAGDAALWRLYLGLFGIINFLGYLLIGPFVPYGDIGRVEALWHVPMWASVTLAAGAGFGLHLAVSRTAPLFLDFGPGLARPQRGQLMRALVALPWLLGSVLITALGWPSPTPISFIYPIMSNMVLGAAWGGAMRQPYPTSATGETLPLLPSLHLGWAVAALVVVGVVFRLLAPGVAL</sequence>
<keyword evidence="1" id="KW-0812">Transmembrane</keyword>
<dbReference type="EMBL" id="JADQDM010000024">
    <property type="protein sequence ID" value="MBF9224186.1"/>
    <property type="molecule type" value="Genomic_DNA"/>
</dbReference>
<evidence type="ECO:0008006" key="4">
    <source>
        <dbReference type="Google" id="ProtNLM"/>
    </source>
</evidence>
<keyword evidence="1" id="KW-1133">Transmembrane helix</keyword>
<evidence type="ECO:0000313" key="2">
    <source>
        <dbReference type="EMBL" id="MBF9224186.1"/>
    </source>
</evidence>
<feature type="transmembrane region" description="Helical" evidence="1">
    <location>
        <begin position="134"/>
        <end position="153"/>
    </location>
</feature>
<feature type="transmembrane region" description="Helical" evidence="1">
    <location>
        <begin position="201"/>
        <end position="220"/>
    </location>
</feature>
<proteinExistence type="predicted"/>